<sequence length="81" mass="8095">MRTIISSPYSSIDVLGLGGSVGVLKDSAIWEDVGRRMAAPLGGVPARLGRKGHSIVPLGGVVVSPPLPSGSPVLLGVAVVP</sequence>
<accession>A0A2P5C921</accession>
<evidence type="ECO:0000313" key="2">
    <source>
        <dbReference type="Proteomes" id="UP000237105"/>
    </source>
</evidence>
<proteinExistence type="predicted"/>
<gene>
    <name evidence="1" type="ORF">PanWU01x14_172900</name>
</gene>
<protein>
    <submittedName>
        <fullName evidence="1">Uncharacterized protein</fullName>
    </submittedName>
</protein>
<organism evidence="1 2">
    <name type="scientific">Parasponia andersonii</name>
    <name type="common">Sponia andersonii</name>
    <dbReference type="NCBI Taxonomy" id="3476"/>
    <lineage>
        <taxon>Eukaryota</taxon>
        <taxon>Viridiplantae</taxon>
        <taxon>Streptophyta</taxon>
        <taxon>Embryophyta</taxon>
        <taxon>Tracheophyta</taxon>
        <taxon>Spermatophyta</taxon>
        <taxon>Magnoliopsida</taxon>
        <taxon>eudicotyledons</taxon>
        <taxon>Gunneridae</taxon>
        <taxon>Pentapetalae</taxon>
        <taxon>rosids</taxon>
        <taxon>fabids</taxon>
        <taxon>Rosales</taxon>
        <taxon>Cannabaceae</taxon>
        <taxon>Parasponia</taxon>
    </lineage>
</organism>
<comment type="caution">
    <text evidence="1">The sequence shown here is derived from an EMBL/GenBank/DDBJ whole genome shotgun (WGS) entry which is preliminary data.</text>
</comment>
<evidence type="ECO:0000313" key="1">
    <source>
        <dbReference type="EMBL" id="PON57570.1"/>
    </source>
</evidence>
<reference evidence="2" key="1">
    <citation type="submission" date="2016-06" db="EMBL/GenBank/DDBJ databases">
        <title>Parallel loss of symbiosis genes in relatives of nitrogen-fixing non-legume Parasponia.</title>
        <authorList>
            <person name="Van Velzen R."/>
            <person name="Holmer R."/>
            <person name="Bu F."/>
            <person name="Rutten L."/>
            <person name="Van Zeijl A."/>
            <person name="Liu W."/>
            <person name="Santuari L."/>
            <person name="Cao Q."/>
            <person name="Sharma T."/>
            <person name="Shen D."/>
            <person name="Roswanjaya Y."/>
            <person name="Wardhani T."/>
            <person name="Kalhor M.S."/>
            <person name="Jansen J."/>
            <person name="Van den Hoogen J."/>
            <person name="Gungor B."/>
            <person name="Hartog M."/>
            <person name="Hontelez J."/>
            <person name="Verver J."/>
            <person name="Yang W.-C."/>
            <person name="Schijlen E."/>
            <person name="Repin R."/>
            <person name="Schilthuizen M."/>
            <person name="Schranz E."/>
            <person name="Heidstra R."/>
            <person name="Miyata K."/>
            <person name="Fedorova E."/>
            <person name="Kohlen W."/>
            <person name="Bisseling T."/>
            <person name="Smit S."/>
            <person name="Geurts R."/>
        </authorList>
    </citation>
    <scope>NUCLEOTIDE SEQUENCE [LARGE SCALE GENOMIC DNA]</scope>
    <source>
        <strain evidence="2">cv. WU1-14</strain>
    </source>
</reference>
<dbReference type="AlphaFoldDB" id="A0A2P5C921"/>
<dbReference type="Proteomes" id="UP000237105">
    <property type="component" value="Unassembled WGS sequence"/>
</dbReference>
<dbReference type="EMBL" id="JXTB01000158">
    <property type="protein sequence ID" value="PON57570.1"/>
    <property type="molecule type" value="Genomic_DNA"/>
</dbReference>
<name>A0A2P5C921_PARAD</name>
<keyword evidence="2" id="KW-1185">Reference proteome</keyword>